<evidence type="ECO:0000313" key="2">
    <source>
        <dbReference type="Proteomes" id="UP001359559"/>
    </source>
</evidence>
<accession>A0AAN9EXI1</accession>
<dbReference type="Proteomes" id="UP001359559">
    <property type="component" value="Unassembled WGS sequence"/>
</dbReference>
<proteinExistence type="predicted"/>
<name>A0AAN9EXI1_CLITE</name>
<protein>
    <submittedName>
        <fullName evidence="1">Uncharacterized protein</fullName>
    </submittedName>
</protein>
<reference evidence="1 2" key="1">
    <citation type="submission" date="2024-01" db="EMBL/GenBank/DDBJ databases">
        <title>The genomes of 5 underutilized Papilionoideae crops provide insights into root nodulation and disease resistance.</title>
        <authorList>
            <person name="Yuan L."/>
        </authorList>
    </citation>
    <scope>NUCLEOTIDE SEQUENCE [LARGE SCALE GENOMIC DNA]</scope>
    <source>
        <strain evidence="1">LY-2023</strain>
        <tissue evidence="1">Leaf</tissue>
    </source>
</reference>
<dbReference type="AlphaFoldDB" id="A0AAN9EXI1"/>
<keyword evidence="2" id="KW-1185">Reference proteome</keyword>
<organism evidence="1 2">
    <name type="scientific">Clitoria ternatea</name>
    <name type="common">Butterfly pea</name>
    <dbReference type="NCBI Taxonomy" id="43366"/>
    <lineage>
        <taxon>Eukaryota</taxon>
        <taxon>Viridiplantae</taxon>
        <taxon>Streptophyta</taxon>
        <taxon>Embryophyta</taxon>
        <taxon>Tracheophyta</taxon>
        <taxon>Spermatophyta</taxon>
        <taxon>Magnoliopsida</taxon>
        <taxon>eudicotyledons</taxon>
        <taxon>Gunneridae</taxon>
        <taxon>Pentapetalae</taxon>
        <taxon>rosids</taxon>
        <taxon>fabids</taxon>
        <taxon>Fabales</taxon>
        <taxon>Fabaceae</taxon>
        <taxon>Papilionoideae</taxon>
        <taxon>50 kb inversion clade</taxon>
        <taxon>NPAAA clade</taxon>
        <taxon>indigoferoid/millettioid clade</taxon>
        <taxon>Phaseoleae</taxon>
        <taxon>Clitoria</taxon>
    </lineage>
</organism>
<evidence type="ECO:0000313" key="1">
    <source>
        <dbReference type="EMBL" id="KAK7264440.1"/>
    </source>
</evidence>
<comment type="caution">
    <text evidence="1">The sequence shown here is derived from an EMBL/GenBank/DDBJ whole genome shotgun (WGS) entry which is preliminary data.</text>
</comment>
<sequence length="124" mass="13634">MKLPTLASSGILGVPFVILLSRAGFFSFSSPLSLAFHYKPVTILILFQIRKGTYPLPRIHFGTVANQMAITATLTTNDVKTFISHRIAGSLQNNLPYHGSVKFNSTQTLAYLPHFTLMALVSTH</sequence>
<dbReference type="EMBL" id="JAYKXN010000008">
    <property type="protein sequence ID" value="KAK7264440.1"/>
    <property type="molecule type" value="Genomic_DNA"/>
</dbReference>
<gene>
    <name evidence="1" type="ORF">RJT34_32049</name>
</gene>